<dbReference type="EMBL" id="QSDK01000020">
    <property type="protein sequence ID" value="RGY75157.1"/>
    <property type="molecule type" value="Genomic_DNA"/>
</dbReference>
<dbReference type="RefSeq" id="WP_117783972.1">
    <property type="nucleotide sequence ID" value="NZ_CP079235.1"/>
</dbReference>
<dbReference type="AlphaFoldDB" id="A0A413KAV8"/>
<evidence type="ECO:0000313" key="2">
    <source>
        <dbReference type="Proteomes" id="UP000284163"/>
    </source>
</evidence>
<name>A0A413KAV8_BIFPS</name>
<reference evidence="1 2" key="1">
    <citation type="submission" date="2018-08" db="EMBL/GenBank/DDBJ databases">
        <title>A genome reference for cultivated species of the human gut microbiota.</title>
        <authorList>
            <person name="Zou Y."/>
            <person name="Xue W."/>
            <person name="Luo G."/>
        </authorList>
    </citation>
    <scope>NUCLEOTIDE SEQUENCE [LARGE SCALE GENOMIC DNA]</scope>
    <source>
        <strain evidence="1 2">CF01-1</strain>
    </source>
</reference>
<sequence>MDVLVQDEGEKDGADDEVWSWCPVANVVDAHETGQDHHIMHGTKIFSAGTKVYISSEWADTRTIGGSFKVIGRARKSHRLVCAWLRWDRMENVRLRRVFSPAVLRIMAKMSRQTGEVDPSGFVSWWGNSGEDRDGIIRRFGLKEHE</sequence>
<organism evidence="1 2">
    <name type="scientific">Bifidobacterium pseudocatenulatum</name>
    <dbReference type="NCBI Taxonomy" id="28026"/>
    <lineage>
        <taxon>Bacteria</taxon>
        <taxon>Bacillati</taxon>
        <taxon>Actinomycetota</taxon>
        <taxon>Actinomycetes</taxon>
        <taxon>Bifidobacteriales</taxon>
        <taxon>Bifidobacteriaceae</taxon>
        <taxon>Bifidobacterium</taxon>
    </lineage>
</organism>
<evidence type="ECO:0000313" key="1">
    <source>
        <dbReference type="EMBL" id="RGY75157.1"/>
    </source>
</evidence>
<protein>
    <submittedName>
        <fullName evidence="1">Uncharacterized protein</fullName>
    </submittedName>
</protein>
<accession>A0A413KAV8</accession>
<comment type="caution">
    <text evidence="1">The sequence shown here is derived from an EMBL/GenBank/DDBJ whole genome shotgun (WGS) entry which is preliminary data.</text>
</comment>
<gene>
    <name evidence="1" type="ORF">DXA22_09395</name>
</gene>
<dbReference type="Proteomes" id="UP000284163">
    <property type="component" value="Unassembled WGS sequence"/>
</dbReference>
<proteinExistence type="predicted"/>